<proteinExistence type="predicted"/>
<feature type="transmembrane region" description="Helical" evidence="6">
    <location>
        <begin position="142"/>
        <end position="162"/>
    </location>
</feature>
<dbReference type="Pfam" id="PF01810">
    <property type="entry name" value="LysE"/>
    <property type="match status" value="1"/>
</dbReference>
<dbReference type="PANTHER" id="PTHR30086">
    <property type="entry name" value="ARGININE EXPORTER PROTEIN ARGO"/>
    <property type="match status" value="1"/>
</dbReference>
<dbReference type="PANTHER" id="PTHR30086:SF20">
    <property type="entry name" value="ARGININE EXPORTER PROTEIN ARGO-RELATED"/>
    <property type="match status" value="1"/>
</dbReference>
<keyword evidence="2" id="KW-1003">Cell membrane</keyword>
<evidence type="ECO:0000256" key="5">
    <source>
        <dbReference type="ARBA" id="ARBA00023136"/>
    </source>
</evidence>
<name>A0A0F9T6M4_9ZZZZ</name>
<comment type="subcellular location">
    <subcellularLocation>
        <location evidence="1">Cell membrane</location>
        <topology evidence="1">Multi-pass membrane protein</topology>
    </subcellularLocation>
</comment>
<organism evidence="7">
    <name type="scientific">marine sediment metagenome</name>
    <dbReference type="NCBI Taxonomy" id="412755"/>
    <lineage>
        <taxon>unclassified sequences</taxon>
        <taxon>metagenomes</taxon>
        <taxon>ecological metagenomes</taxon>
    </lineage>
</organism>
<dbReference type="InterPro" id="IPR001123">
    <property type="entry name" value="LeuE-type"/>
</dbReference>
<evidence type="ECO:0000313" key="7">
    <source>
        <dbReference type="EMBL" id="KKN76865.1"/>
    </source>
</evidence>
<feature type="transmembrane region" description="Helical" evidence="6">
    <location>
        <begin position="110"/>
        <end position="130"/>
    </location>
</feature>
<protein>
    <recommendedName>
        <fullName evidence="8">Lysine transporter LysE</fullName>
    </recommendedName>
</protein>
<keyword evidence="3 6" id="KW-0812">Transmembrane</keyword>
<comment type="caution">
    <text evidence="7">The sequence shown here is derived from an EMBL/GenBank/DDBJ whole genome shotgun (WGS) entry which is preliminary data.</text>
</comment>
<keyword evidence="5 6" id="KW-0472">Membrane</keyword>
<evidence type="ECO:0000256" key="1">
    <source>
        <dbReference type="ARBA" id="ARBA00004651"/>
    </source>
</evidence>
<evidence type="ECO:0008006" key="8">
    <source>
        <dbReference type="Google" id="ProtNLM"/>
    </source>
</evidence>
<sequence length="203" mass="21835">MDAYLLFLIIAVATVMSPGPGVLLTLTNAIRFGVRGAIGGMLGLAVGAFIVAGVSANGLGLLLATSAVAFTAIKFIGAAYLIYLGIKLWRSPATPIELSRRNRSSLFRQFIEGLSLQLTNPKVVFFFLSILPQFVDYRAGHFQQFALLVVTYSCVLMIVHLLYACLARTTRRWLASDKGGRLVNRLGGGTFICFGLGLAATSR</sequence>
<evidence type="ECO:0000256" key="6">
    <source>
        <dbReference type="SAM" id="Phobius"/>
    </source>
</evidence>
<feature type="transmembrane region" description="Helical" evidence="6">
    <location>
        <begin position="182"/>
        <end position="200"/>
    </location>
</feature>
<dbReference type="EMBL" id="LAZR01000288">
    <property type="protein sequence ID" value="KKN76865.1"/>
    <property type="molecule type" value="Genomic_DNA"/>
</dbReference>
<feature type="transmembrane region" description="Helical" evidence="6">
    <location>
        <begin position="38"/>
        <end position="56"/>
    </location>
</feature>
<reference evidence="7" key="1">
    <citation type="journal article" date="2015" name="Nature">
        <title>Complex archaea that bridge the gap between prokaryotes and eukaryotes.</title>
        <authorList>
            <person name="Spang A."/>
            <person name="Saw J.H."/>
            <person name="Jorgensen S.L."/>
            <person name="Zaremba-Niedzwiedzka K."/>
            <person name="Martijn J."/>
            <person name="Lind A.E."/>
            <person name="van Eijk R."/>
            <person name="Schleper C."/>
            <person name="Guy L."/>
            <person name="Ettema T.J."/>
        </authorList>
    </citation>
    <scope>NUCLEOTIDE SEQUENCE</scope>
</reference>
<evidence type="ECO:0000256" key="3">
    <source>
        <dbReference type="ARBA" id="ARBA00022692"/>
    </source>
</evidence>
<keyword evidence="4 6" id="KW-1133">Transmembrane helix</keyword>
<feature type="transmembrane region" description="Helical" evidence="6">
    <location>
        <begin position="62"/>
        <end position="89"/>
    </location>
</feature>
<accession>A0A0F9T6M4</accession>
<dbReference type="AlphaFoldDB" id="A0A0F9T6M4"/>
<dbReference type="PIRSF" id="PIRSF006324">
    <property type="entry name" value="LeuE"/>
    <property type="match status" value="1"/>
</dbReference>
<gene>
    <name evidence="7" type="ORF">LCGC14_0366500</name>
</gene>
<evidence type="ECO:0000256" key="4">
    <source>
        <dbReference type="ARBA" id="ARBA00022989"/>
    </source>
</evidence>
<feature type="transmembrane region" description="Helical" evidence="6">
    <location>
        <begin position="6"/>
        <end position="26"/>
    </location>
</feature>
<evidence type="ECO:0000256" key="2">
    <source>
        <dbReference type="ARBA" id="ARBA00022475"/>
    </source>
</evidence>
<dbReference type="GO" id="GO:0015171">
    <property type="term" value="F:amino acid transmembrane transporter activity"/>
    <property type="evidence" value="ECO:0007669"/>
    <property type="project" value="TreeGrafter"/>
</dbReference>
<dbReference type="GO" id="GO:0005886">
    <property type="term" value="C:plasma membrane"/>
    <property type="evidence" value="ECO:0007669"/>
    <property type="project" value="UniProtKB-SubCell"/>
</dbReference>